<organism evidence="3 6">
    <name type="scientific">Clostridium pasteurianum DSM 525 = ATCC 6013</name>
    <dbReference type="NCBI Taxonomy" id="1262449"/>
    <lineage>
        <taxon>Bacteria</taxon>
        <taxon>Bacillati</taxon>
        <taxon>Bacillota</taxon>
        <taxon>Clostridia</taxon>
        <taxon>Eubacteriales</taxon>
        <taxon>Clostridiaceae</taxon>
        <taxon>Clostridium</taxon>
    </lineage>
</organism>
<dbReference type="KEGG" id="cpat:CLPA_c35590"/>
<dbReference type="InterPro" id="IPR051922">
    <property type="entry name" value="Bact_Sporulation_Assoc"/>
</dbReference>
<protein>
    <submittedName>
        <fullName evidence="3">Stage II sporulation protein D</fullName>
    </submittedName>
</protein>
<dbReference type="EMBL" id="JPGY02000001">
    <property type="protein sequence ID" value="KRU14371.1"/>
    <property type="molecule type" value="Genomic_DNA"/>
</dbReference>
<dbReference type="GO" id="GO:0030435">
    <property type="term" value="P:sporulation resulting in formation of a cellular spore"/>
    <property type="evidence" value="ECO:0007669"/>
    <property type="project" value="InterPro"/>
</dbReference>
<keyword evidence="1" id="KW-0472">Membrane</keyword>
<dbReference type="Proteomes" id="UP000030905">
    <property type="component" value="Chromosome"/>
</dbReference>
<evidence type="ECO:0000313" key="6">
    <source>
        <dbReference type="Proteomes" id="UP000030905"/>
    </source>
</evidence>
<feature type="transmembrane region" description="Helical" evidence="1">
    <location>
        <begin position="6"/>
        <end position="27"/>
    </location>
</feature>
<evidence type="ECO:0000313" key="3">
    <source>
        <dbReference type="EMBL" id="AJA53603.1"/>
    </source>
</evidence>
<dbReference type="InterPro" id="IPR013693">
    <property type="entry name" value="SpoIID/LytB_N"/>
</dbReference>
<name>A0A0H3JBF0_CLOPA</name>
<dbReference type="eggNOG" id="COG2385">
    <property type="taxonomic scope" value="Bacteria"/>
</dbReference>
<feature type="domain" description="Sporulation stage II protein D amidase enhancer LytB N-terminal" evidence="2">
    <location>
        <begin position="69"/>
        <end position="176"/>
    </location>
</feature>
<dbReference type="PANTHER" id="PTHR30032:SF4">
    <property type="entry name" value="AMIDASE ENHANCER"/>
    <property type="match status" value="1"/>
</dbReference>
<keyword evidence="6" id="KW-1185">Reference proteome</keyword>
<evidence type="ECO:0000256" key="1">
    <source>
        <dbReference type="SAM" id="Phobius"/>
    </source>
</evidence>
<dbReference type="InterPro" id="IPR014225">
    <property type="entry name" value="Spore_II_D_firmicutes"/>
</dbReference>
<evidence type="ECO:0000259" key="2">
    <source>
        <dbReference type="Pfam" id="PF08486"/>
    </source>
</evidence>
<dbReference type="NCBIfam" id="TIGR02669">
    <property type="entry name" value="SpoIID_LytB"/>
    <property type="match status" value="1"/>
</dbReference>
<dbReference type="PATRIC" id="fig|1262449.3.peg.2502"/>
<dbReference type="EMBL" id="CP009268">
    <property type="protein sequence ID" value="AJA53603.1"/>
    <property type="molecule type" value="Genomic_DNA"/>
</dbReference>
<dbReference type="RefSeq" id="WP_003445775.1">
    <property type="nucleotide sequence ID" value="NZ_ANZB01000008.1"/>
</dbReference>
<dbReference type="AlphaFoldDB" id="A0A0H3JBF0"/>
<dbReference type="GO" id="GO:0030288">
    <property type="term" value="C:outer membrane-bounded periplasmic space"/>
    <property type="evidence" value="ECO:0007669"/>
    <property type="project" value="TreeGrafter"/>
</dbReference>
<reference evidence="3 6" key="1">
    <citation type="journal article" date="2015" name="Genome Announc.">
        <title>Complete Genome Sequence of the Nitrogen-Fixing and Solvent-Producing Clostridium pasteurianum DSM 525.</title>
        <authorList>
            <person name="Poehlein A."/>
            <person name="Grosse-Honebrink A."/>
            <person name="Zhang Y."/>
            <person name="Minton N.P."/>
            <person name="Daniel R."/>
        </authorList>
    </citation>
    <scope>NUCLEOTIDE SEQUENCE [LARGE SCALE GENOMIC DNA]</scope>
    <source>
        <strain evidence="3">DSM 525</strain>
        <strain evidence="6">DSM 525 / ATCC 6013</strain>
    </source>
</reference>
<dbReference type="KEGG" id="cpae:CPAST_c35590"/>
<gene>
    <name evidence="3" type="primary">spoIID</name>
    <name evidence="3" type="ORF">CLPA_c35590</name>
    <name evidence="4" type="ORF">CP6013_03629</name>
</gene>
<sequence length="348" mass="38924">MLKNFFMTVSLGIIFIIFVAVFIGGIGNNIQYNKSNKNSNELKNYDINPTDIIFDKNNIGEESIKIYITKEKKIKELPLEEYIVGVVSAEMPAEFEIEALKAQAVAARTFAVAHMEKYGGQKYKGANGADVTDTVDCQVYKSKDDVMNNWPKNLSEKYWNKVTQAVQETNGQVLKYNAKLVTNPYYFAISSGKTENSKDIFGNDEPYLKSVASPGEEIAKKYRSQVKLSYNNFINKIKNEYSNSSLSIFNVKNSINIISRTDAGSVKEIKIGNNIITGARFRSIFGLNSANFSISYNMTGIVINCTGYGHDVGMSQWGANVMSKQGKNYKDILTHYYTGVSIVKISIK</sequence>
<accession>A0A0H3JBF0</accession>
<dbReference type="Pfam" id="PF08486">
    <property type="entry name" value="SpoIID"/>
    <property type="match status" value="1"/>
</dbReference>
<reference evidence="4 5" key="3">
    <citation type="journal article" name="Genome Announc.">
        <title>Improved Draft Genome Sequence of Clostridium pasteurianum Strain ATCC 6013 (DSM 525) Using a Hybrid Next-Generation Sequencing Approach.</title>
        <authorList>
            <person name="Pyne M.E."/>
            <person name="Utturkar S."/>
            <person name="Brown S.D."/>
            <person name="Moo-Young M."/>
            <person name="Chung D.A."/>
            <person name="Chou C.P."/>
        </authorList>
    </citation>
    <scope>NUCLEOTIDE SEQUENCE [LARGE SCALE GENOMIC DNA]</scope>
    <source>
        <strain evidence="4 5">ATCC 6013</strain>
    </source>
</reference>
<dbReference type="GeneID" id="93075655"/>
<evidence type="ECO:0000313" key="5">
    <source>
        <dbReference type="Proteomes" id="UP000028042"/>
    </source>
</evidence>
<dbReference type="PANTHER" id="PTHR30032">
    <property type="entry name" value="N-ACETYLMURAMOYL-L-ALANINE AMIDASE-RELATED"/>
    <property type="match status" value="1"/>
</dbReference>
<dbReference type="InterPro" id="IPR013486">
    <property type="entry name" value="SpoIID/LytB"/>
</dbReference>
<proteinExistence type="predicted"/>
<dbReference type="Proteomes" id="UP000028042">
    <property type="component" value="Unassembled WGS sequence"/>
</dbReference>
<keyword evidence="1" id="KW-1133">Transmembrane helix</keyword>
<keyword evidence="1" id="KW-0812">Transmembrane</keyword>
<reference evidence="4" key="2">
    <citation type="submission" date="2015-10" db="EMBL/GenBank/DDBJ databases">
        <title>Improved Draft Genome Sequence of Clostridium pasteurianum Strain ATCC 6013 (DSM 525) Using a Hybrid Next-Generation Sequencing Approach.</title>
        <authorList>
            <person name="Pyne M.E."/>
            <person name="Utturkar S.M."/>
            <person name="Brown S.D."/>
            <person name="Moo-Young M."/>
            <person name="Chung D.A."/>
            <person name="Chou P.C."/>
        </authorList>
    </citation>
    <scope>NUCLEOTIDE SEQUENCE</scope>
    <source>
        <strain evidence="4">ATCC 6013</strain>
    </source>
</reference>
<dbReference type="NCBIfam" id="TIGR02870">
    <property type="entry name" value="spore_II_D"/>
    <property type="match status" value="1"/>
</dbReference>
<evidence type="ECO:0000313" key="4">
    <source>
        <dbReference type="EMBL" id="KRU14371.1"/>
    </source>
</evidence>